<dbReference type="InterPro" id="IPR002619">
    <property type="entry name" value="CX"/>
</dbReference>
<feature type="region of interest" description="Disordered" evidence="1">
    <location>
        <begin position="38"/>
        <end position="64"/>
    </location>
</feature>
<dbReference type="OMA" id="MECCTEL"/>
<evidence type="ECO:0000256" key="1">
    <source>
        <dbReference type="SAM" id="MobiDB-lite"/>
    </source>
</evidence>
<feature type="transmembrane region" description="Helical" evidence="2">
    <location>
        <begin position="195"/>
        <end position="218"/>
    </location>
</feature>
<evidence type="ECO:0000313" key="4">
    <source>
        <dbReference type="EMBL" id="KHN74729.1"/>
    </source>
</evidence>
<feature type="compositionally biased region" description="Low complexity" evidence="1">
    <location>
        <begin position="47"/>
        <end position="56"/>
    </location>
</feature>
<dbReference type="STRING" id="6265.A0A0B2UZU8"/>
<dbReference type="Proteomes" id="UP000031036">
    <property type="component" value="Unassembled WGS sequence"/>
</dbReference>
<dbReference type="PANTHER" id="PTHR47520:SF11">
    <property type="entry name" value="CX DOMAIN-CONTAINING PROTEIN"/>
    <property type="match status" value="1"/>
</dbReference>
<keyword evidence="5" id="KW-1185">Reference proteome</keyword>
<reference evidence="4 5" key="1">
    <citation type="submission" date="2014-11" db="EMBL/GenBank/DDBJ databases">
        <title>Genetic blueprint of the zoonotic pathogen Toxocara canis.</title>
        <authorList>
            <person name="Zhu X.-Q."/>
            <person name="Korhonen P.K."/>
            <person name="Cai H."/>
            <person name="Young N.D."/>
            <person name="Nejsum P."/>
            <person name="von Samson-Himmelstjerna G."/>
            <person name="Boag P.R."/>
            <person name="Tan P."/>
            <person name="Li Q."/>
            <person name="Min J."/>
            <person name="Yang Y."/>
            <person name="Wang X."/>
            <person name="Fang X."/>
            <person name="Hall R.S."/>
            <person name="Hofmann A."/>
            <person name="Sternberg P.W."/>
            <person name="Jex A.R."/>
            <person name="Gasser R.B."/>
        </authorList>
    </citation>
    <scope>NUCLEOTIDE SEQUENCE [LARGE SCALE GENOMIC DNA]</scope>
    <source>
        <strain evidence="4">PN_DK_2014</strain>
    </source>
</reference>
<organism evidence="4 5">
    <name type="scientific">Toxocara canis</name>
    <name type="common">Canine roundworm</name>
    <dbReference type="NCBI Taxonomy" id="6265"/>
    <lineage>
        <taxon>Eukaryota</taxon>
        <taxon>Metazoa</taxon>
        <taxon>Ecdysozoa</taxon>
        <taxon>Nematoda</taxon>
        <taxon>Chromadorea</taxon>
        <taxon>Rhabditida</taxon>
        <taxon>Spirurina</taxon>
        <taxon>Ascaridomorpha</taxon>
        <taxon>Ascaridoidea</taxon>
        <taxon>Toxocaridae</taxon>
        <taxon>Toxocara</taxon>
    </lineage>
</organism>
<comment type="caution">
    <text evidence="4">The sequence shown here is derived from an EMBL/GenBank/DDBJ whole genome shotgun (WGS) entry which is preliminary data.</text>
</comment>
<feature type="transmembrane region" description="Helical" evidence="2">
    <location>
        <begin position="99"/>
        <end position="118"/>
    </location>
</feature>
<dbReference type="AlphaFoldDB" id="A0A0B2UZU8"/>
<proteinExistence type="predicted"/>
<sequence length="232" mass="26131">MRTVYGEHRLYAQLTIVDYSGMRVLWTLFAVLLVSEGKGGRGGGRGSSRARFTSSGKTGGSARSGGSYTKGFSLLGSDAKASRSFSKFRSSLRSSMHSSALRTAGLIIITNPMTPYYYGGNYYYWSRSQYNGRDMKRSNVTKCELNIKETQELKEIYLDEKKTRPELVIWECKSGFYCCGVECCSVIDDRRRKTFIIVLGIFFFLLVVLTVICCIGTIKDIRSIKYETVRVT</sequence>
<feature type="domain" description="CX" evidence="3">
    <location>
        <begin position="123"/>
        <end position="185"/>
    </location>
</feature>
<dbReference type="PANTHER" id="PTHR47520">
    <property type="entry name" value="CX DOMAIN-CONTAINING PROTEIN-RELATED"/>
    <property type="match status" value="1"/>
</dbReference>
<evidence type="ECO:0000313" key="5">
    <source>
        <dbReference type="Proteomes" id="UP000031036"/>
    </source>
</evidence>
<keyword evidence="2" id="KW-0472">Membrane</keyword>
<keyword evidence="2" id="KW-1133">Transmembrane helix</keyword>
<gene>
    <name evidence="4" type="primary">C07A9.12</name>
    <name evidence="4" type="ORF">Tcan_14705</name>
</gene>
<evidence type="ECO:0000256" key="2">
    <source>
        <dbReference type="SAM" id="Phobius"/>
    </source>
</evidence>
<evidence type="ECO:0000259" key="3">
    <source>
        <dbReference type="Pfam" id="PF01705"/>
    </source>
</evidence>
<accession>A0A0B2UZU8</accession>
<name>A0A0B2UZU8_TOXCA</name>
<keyword evidence="2" id="KW-0812">Transmembrane</keyword>
<dbReference type="Pfam" id="PF01705">
    <property type="entry name" value="CX"/>
    <property type="match status" value="1"/>
</dbReference>
<protein>
    <submittedName>
        <fullName evidence="4">Uncharacterized protein C07A9.12</fullName>
    </submittedName>
</protein>
<dbReference type="EMBL" id="JPKZ01002830">
    <property type="protein sequence ID" value="KHN74729.1"/>
    <property type="molecule type" value="Genomic_DNA"/>
</dbReference>